<dbReference type="InterPro" id="IPR042072">
    <property type="entry name" value="DsrC-like_C"/>
</dbReference>
<comment type="caution">
    <text evidence="4">The sequence shown here is derived from an EMBL/GenBank/DDBJ whole genome shotgun (WGS) entry which is preliminary data.</text>
</comment>
<dbReference type="GO" id="GO:0005737">
    <property type="term" value="C:cytoplasm"/>
    <property type="evidence" value="ECO:0007669"/>
    <property type="project" value="UniProtKB-SubCell"/>
</dbReference>
<evidence type="ECO:0000256" key="3">
    <source>
        <dbReference type="PIRNR" id="PIRNR006223"/>
    </source>
</evidence>
<accession>A0A7V2SZ55</accession>
<dbReference type="GO" id="GO:0016740">
    <property type="term" value="F:transferase activity"/>
    <property type="evidence" value="ECO:0007669"/>
    <property type="project" value="UniProtKB-KW"/>
</dbReference>
<evidence type="ECO:0000256" key="1">
    <source>
        <dbReference type="ARBA" id="ARBA00004496"/>
    </source>
</evidence>
<protein>
    <recommendedName>
        <fullName evidence="3">Sulfurtransferase</fullName>
        <ecNumber evidence="3">2.8.1.-</ecNumber>
    </recommendedName>
</protein>
<keyword evidence="3" id="KW-0808">Transferase</keyword>
<dbReference type="PANTHER" id="PTHR37010:SF1">
    <property type="entry name" value="SULFURTRANSFERASE TUSE"/>
    <property type="match status" value="1"/>
</dbReference>
<dbReference type="GO" id="GO:0002143">
    <property type="term" value="P:tRNA wobble position uridine thiolation"/>
    <property type="evidence" value="ECO:0007669"/>
    <property type="project" value="TreeGrafter"/>
</dbReference>
<comment type="function">
    <text evidence="3">Part of a sulfur-relay system.</text>
</comment>
<sequence>MKETGMRNPIEISLERCPDGYLRHPEEWTEEIAKLLASEWKGFEFKEDHLPILYFIREHHAEHQTTPDVREATKYIATQKNMDKKEAKKYLFKLFPHGYMQQGCQLAGMRRPTAWCVG</sequence>
<dbReference type="EC" id="2.8.1.-" evidence="3"/>
<dbReference type="SUPFAM" id="SSF69721">
    <property type="entry name" value="DsrC, the gamma subunit of dissimilatory sulfite reductase"/>
    <property type="match status" value="1"/>
</dbReference>
<gene>
    <name evidence="4" type="primary">tusE</name>
    <name evidence="4" type="ORF">ENJ51_05100</name>
</gene>
<dbReference type="NCBIfam" id="TIGR03342">
    <property type="entry name" value="dsrC_tusE_dsvC"/>
    <property type="match status" value="1"/>
</dbReference>
<dbReference type="Gene3D" id="3.30.1420.10">
    <property type="match status" value="1"/>
</dbReference>
<comment type="subcellular location">
    <subcellularLocation>
        <location evidence="1">Cytoplasm</location>
    </subcellularLocation>
</comment>
<dbReference type="AlphaFoldDB" id="A0A7V2SZ55"/>
<organism evidence="4">
    <name type="scientific">Leucothrix mucor</name>
    <dbReference type="NCBI Taxonomy" id="45248"/>
    <lineage>
        <taxon>Bacteria</taxon>
        <taxon>Pseudomonadati</taxon>
        <taxon>Pseudomonadota</taxon>
        <taxon>Gammaproteobacteria</taxon>
        <taxon>Thiotrichales</taxon>
        <taxon>Thiotrichaceae</taxon>
        <taxon>Leucothrix</taxon>
    </lineage>
</organism>
<evidence type="ECO:0000313" key="4">
    <source>
        <dbReference type="EMBL" id="HFC92172.1"/>
    </source>
</evidence>
<dbReference type="GO" id="GO:0097163">
    <property type="term" value="F:sulfur carrier activity"/>
    <property type="evidence" value="ECO:0007669"/>
    <property type="project" value="TreeGrafter"/>
</dbReference>
<dbReference type="PANTHER" id="PTHR37010">
    <property type="entry name" value="SULFURTRANSFERASE TUSE"/>
    <property type="match status" value="1"/>
</dbReference>
<dbReference type="Gene3D" id="1.10.10.370">
    <property type="entry name" value="DsrC-like protein, C-terminal domain"/>
    <property type="match status" value="1"/>
</dbReference>
<dbReference type="InterPro" id="IPR043163">
    <property type="entry name" value="DsrC-like_N"/>
</dbReference>
<dbReference type="InterPro" id="IPR007453">
    <property type="entry name" value="DsrC/TusE"/>
</dbReference>
<dbReference type="Pfam" id="PF04358">
    <property type="entry name" value="DsrC"/>
    <property type="match status" value="1"/>
</dbReference>
<dbReference type="EMBL" id="DRMS01000194">
    <property type="protein sequence ID" value="HFC92172.1"/>
    <property type="molecule type" value="Genomic_DNA"/>
</dbReference>
<dbReference type="PIRSF" id="PIRSF006223">
    <property type="entry name" value="DsrC_TusE"/>
    <property type="match status" value="1"/>
</dbReference>
<name>A0A7V2SZ55_LEUMU</name>
<keyword evidence="2" id="KW-0963">Cytoplasm</keyword>
<dbReference type="Proteomes" id="UP000885750">
    <property type="component" value="Unassembled WGS sequence"/>
</dbReference>
<dbReference type="InterPro" id="IPR025526">
    <property type="entry name" value="DsrC-like_dom_sf"/>
</dbReference>
<reference evidence="4" key="1">
    <citation type="journal article" date="2020" name="mSystems">
        <title>Genome- and Community-Level Interaction Insights into Carbon Utilization and Element Cycling Functions of Hydrothermarchaeota in Hydrothermal Sediment.</title>
        <authorList>
            <person name="Zhou Z."/>
            <person name="Liu Y."/>
            <person name="Xu W."/>
            <person name="Pan J."/>
            <person name="Luo Z.H."/>
            <person name="Li M."/>
        </authorList>
    </citation>
    <scope>NUCLEOTIDE SEQUENCE [LARGE SCALE GENOMIC DNA]</scope>
    <source>
        <strain evidence="4">HyVt-493</strain>
    </source>
</reference>
<proteinExistence type="inferred from homology"/>
<evidence type="ECO:0000256" key="2">
    <source>
        <dbReference type="ARBA" id="ARBA00022490"/>
    </source>
</evidence>
<comment type="similarity">
    <text evidence="3">Belongs to the dsrC/tusE family.</text>
</comment>